<name>A0ABR8STD1_9BACL</name>
<sequence length="125" mass="15137">MDVLQMKRLTNYLEFFQNDRSVFFTENKGWRIESPEVSQFRKELYDTEFLLVFDWVQWITENDEFKNVNNNVQDKIMNADLETLRKLMTSYIRGDRFNEGLFIDVILKGHVTDILLRLQELENTM</sequence>
<dbReference type="Pfam" id="PF20118">
    <property type="entry name" value="DUF6508"/>
    <property type="match status" value="1"/>
</dbReference>
<dbReference type="InterPro" id="IPR045425">
    <property type="entry name" value="DUF6508"/>
</dbReference>
<reference evidence="1 2" key="1">
    <citation type="submission" date="2020-08" db="EMBL/GenBank/DDBJ databases">
        <title>A Genomic Blueprint of the Chicken Gut Microbiome.</title>
        <authorList>
            <person name="Gilroy R."/>
            <person name="Ravi A."/>
            <person name="Getino M."/>
            <person name="Pursley I."/>
            <person name="Horton D.L."/>
            <person name="Alikhan N.-F."/>
            <person name="Baker D."/>
            <person name="Gharbi K."/>
            <person name="Hall N."/>
            <person name="Watson M."/>
            <person name="Adriaenssens E.M."/>
            <person name="Foster-Nyarko E."/>
            <person name="Jarju S."/>
            <person name="Secka A."/>
            <person name="Antonio M."/>
            <person name="Oren A."/>
            <person name="Chaudhuri R."/>
            <person name="La Ragione R.M."/>
            <person name="Hildebrand F."/>
            <person name="Pallen M.J."/>
        </authorList>
    </citation>
    <scope>NUCLEOTIDE SEQUENCE [LARGE SCALE GENOMIC DNA]</scope>
    <source>
        <strain evidence="1 2">Sa2BVA9</strain>
    </source>
</reference>
<dbReference type="EMBL" id="JACSQL010000001">
    <property type="protein sequence ID" value="MBD7966660.1"/>
    <property type="molecule type" value="Genomic_DNA"/>
</dbReference>
<comment type="caution">
    <text evidence="1">The sequence shown here is derived from an EMBL/GenBank/DDBJ whole genome shotgun (WGS) entry which is preliminary data.</text>
</comment>
<proteinExistence type="predicted"/>
<dbReference type="Proteomes" id="UP000608071">
    <property type="component" value="Unassembled WGS sequence"/>
</dbReference>
<organism evidence="1 2">
    <name type="scientific">Paenibacillus gallinarum</name>
    <dbReference type="NCBI Taxonomy" id="2762232"/>
    <lineage>
        <taxon>Bacteria</taxon>
        <taxon>Bacillati</taxon>
        <taxon>Bacillota</taxon>
        <taxon>Bacilli</taxon>
        <taxon>Bacillales</taxon>
        <taxon>Paenibacillaceae</taxon>
        <taxon>Paenibacillus</taxon>
    </lineage>
</organism>
<dbReference type="RefSeq" id="WP_191797397.1">
    <property type="nucleotide sequence ID" value="NZ_JACSQL010000001.1"/>
</dbReference>
<keyword evidence="2" id="KW-1185">Reference proteome</keyword>
<evidence type="ECO:0000313" key="2">
    <source>
        <dbReference type="Proteomes" id="UP000608071"/>
    </source>
</evidence>
<accession>A0ABR8STD1</accession>
<protein>
    <submittedName>
        <fullName evidence="1">Uncharacterized protein</fullName>
    </submittedName>
</protein>
<gene>
    <name evidence="1" type="ORF">H9647_01150</name>
</gene>
<evidence type="ECO:0000313" key="1">
    <source>
        <dbReference type="EMBL" id="MBD7966660.1"/>
    </source>
</evidence>